<dbReference type="EMBL" id="QGKU01000015">
    <property type="protein sequence ID" value="PWR03862.1"/>
    <property type="molecule type" value="Genomic_DNA"/>
</dbReference>
<reference evidence="1 2" key="1">
    <citation type="submission" date="2018-05" db="EMBL/GenBank/DDBJ databases">
        <title>Rhodobacteraceae gen. nov., sp. nov. isolated from sea water.</title>
        <authorList>
            <person name="Ren Y."/>
        </authorList>
    </citation>
    <scope>NUCLEOTIDE SEQUENCE [LARGE SCALE GENOMIC DNA]</scope>
    <source>
        <strain evidence="1 2">TG-679</strain>
    </source>
</reference>
<organism evidence="1 2">
    <name type="scientific">Meridianimarinicoccus roseus</name>
    <dbReference type="NCBI Taxonomy" id="2072018"/>
    <lineage>
        <taxon>Bacteria</taxon>
        <taxon>Pseudomonadati</taxon>
        <taxon>Pseudomonadota</taxon>
        <taxon>Alphaproteobacteria</taxon>
        <taxon>Rhodobacterales</taxon>
        <taxon>Paracoccaceae</taxon>
        <taxon>Meridianimarinicoccus</taxon>
    </lineage>
</organism>
<dbReference type="Proteomes" id="UP000245680">
    <property type="component" value="Unassembled WGS sequence"/>
</dbReference>
<gene>
    <name evidence="1" type="ORF">DKT77_03865</name>
</gene>
<name>A0A2V2LFU6_9RHOB</name>
<accession>A0A2V2LFU6</accession>
<protein>
    <submittedName>
        <fullName evidence="1">Uncharacterized protein</fullName>
    </submittedName>
</protein>
<keyword evidence="2" id="KW-1185">Reference proteome</keyword>
<evidence type="ECO:0000313" key="2">
    <source>
        <dbReference type="Proteomes" id="UP000245680"/>
    </source>
</evidence>
<sequence length="67" mass="7276">MNGLIDWKVTPAVGSRSKDSRWSKPEIESPLLPVGSRVTDQSKLNTDRFAGFVVSVGDSKVQVSMPS</sequence>
<comment type="caution">
    <text evidence="1">The sequence shown here is derived from an EMBL/GenBank/DDBJ whole genome shotgun (WGS) entry which is preliminary data.</text>
</comment>
<evidence type="ECO:0000313" key="1">
    <source>
        <dbReference type="EMBL" id="PWR03862.1"/>
    </source>
</evidence>
<dbReference type="AlphaFoldDB" id="A0A2V2LFU6"/>
<proteinExistence type="predicted"/>